<organism evidence="3 4">
    <name type="scientific">Nocardia aurantia</name>
    <dbReference type="NCBI Taxonomy" id="2585199"/>
    <lineage>
        <taxon>Bacteria</taxon>
        <taxon>Bacillati</taxon>
        <taxon>Actinomycetota</taxon>
        <taxon>Actinomycetes</taxon>
        <taxon>Mycobacteriales</taxon>
        <taxon>Nocardiaceae</taxon>
        <taxon>Nocardia</taxon>
    </lineage>
</organism>
<keyword evidence="4" id="KW-1185">Reference proteome</keyword>
<feature type="domain" description="AMP-dependent synthetase/ligase" evidence="1">
    <location>
        <begin position="9"/>
        <end position="361"/>
    </location>
</feature>
<dbReference type="Pfam" id="PF00501">
    <property type="entry name" value="AMP-binding"/>
    <property type="match status" value="1"/>
</dbReference>
<dbReference type="InterPro" id="IPR042099">
    <property type="entry name" value="ANL_N_sf"/>
</dbReference>
<keyword evidence="3" id="KW-0436">Ligase</keyword>
<feature type="domain" description="AMP-binding enzyme C-terminal" evidence="2">
    <location>
        <begin position="411"/>
        <end position="486"/>
    </location>
</feature>
<evidence type="ECO:0000313" key="4">
    <source>
        <dbReference type="Proteomes" id="UP000431401"/>
    </source>
</evidence>
<dbReference type="Pfam" id="PF13193">
    <property type="entry name" value="AMP-binding_C"/>
    <property type="match status" value="1"/>
</dbReference>
<evidence type="ECO:0000259" key="2">
    <source>
        <dbReference type="Pfam" id="PF13193"/>
    </source>
</evidence>
<protein>
    <submittedName>
        <fullName evidence="3">Long-chain-fatty-acid--CoA ligase</fullName>
        <ecNumber evidence="3">6.2.1.3</ecNumber>
    </submittedName>
</protein>
<dbReference type="Proteomes" id="UP000431401">
    <property type="component" value="Unassembled WGS sequence"/>
</dbReference>
<sequence length="504" mass="53496">MSNTATAIWEHADHDPDRIALRGDDGTGWTYAQLRGHVAAVTTQLTADGIGPGDRVLFVAPSVPEFAAGYYGIHAAGAIAVTANTMSPAPELEYIARDTGVSAVLGWHAVAPAPERVAAALGVPYRALHPDLAGLPPAAGPIRPHPTADDDTATIIYTSGTTGRPKGAQLSHGNFLACADAFRTVFDITADDRSGTALPLFHVYGQACVLGTAMRSGGSLSLLSRFDPERMLAMIGRDRLTFITGVPTMWNAMLHAAAADIDPADFASLRQASSGGASLPGEVLEAFRNRFGCAISEGYGLTETTSAATYQPADRPAKAGSVGRPLPGIEIVIRDFDGAELPPGETGEIFIRGPVVTKGYWNRPEATAEALHEGWLRTGDLGVFDADGDLRIAGRVKEMIIRGGYNVYPLEVEEVLYRHPDIVEATVVGVPDEHYGEEVAAALTLRPGADFDPIALREWTKQQLSAYKVPRLFAVLDELPKGPSGKILKNALDSAIFADVARRD</sequence>
<dbReference type="OrthoDB" id="9803968at2"/>
<dbReference type="InterPro" id="IPR050237">
    <property type="entry name" value="ATP-dep_AMP-bd_enzyme"/>
</dbReference>
<evidence type="ECO:0000259" key="1">
    <source>
        <dbReference type="Pfam" id="PF00501"/>
    </source>
</evidence>
<reference evidence="3 4" key="1">
    <citation type="submission" date="2019-10" db="EMBL/GenBank/DDBJ databases">
        <title>Nocardia macrotermitis sp. nov. and Nocardia aurantia sp. nov., isolated from the gut of fungus growing-termite Macrotermes natalensis.</title>
        <authorList>
            <person name="Benndorf R."/>
            <person name="Schwitalla J."/>
            <person name="Martin K."/>
            <person name="De Beer W."/>
            <person name="Kaster A.-K."/>
            <person name="Vollmers J."/>
            <person name="Poulsen M."/>
            <person name="Beemelmanns C."/>
        </authorList>
    </citation>
    <scope>NUCLEOTIDE SEQUENCE [LARGE SCALE GENOMIC DNA]</scope>
    <source>
        <strain evidence="3 4">RB56</strain>
    </source>
</reference>
<dbReference type="PANTHER" id="PTHR43767">
    <property type="entry name" value="LONG-CHAIN-FATTY-ACID--COA LIGASE"/>
    <property type="match status" value="1"/>
</dbReference>
<dbReference type="EMBL" id="WEGI01000003">
    <property type="protein sequence ID" value="MQY25824.1"/>
    <property type="molecule type" value="Genomic_DNA"/>
</dbReference>
<dbReference type="PANTHER" id="PTHR43767:SF12">
    <property type="entry name" value="AMP-DEPENDENT SYNTHETASE AND LIGASE"/>
    <property type="match status" value="1"/>
</dbReference>
<dbReference type="AlphaFoldDB" id="A0A7K0DLY3"/>
<accession>A0A7K0DLY3</accession>
<dbReference type="InterPro" id="IPR020845">
    <property type="entry name" value="AMP-binding_CS"/>
</dbReference>
<dbReference type="SUPFAM" id="SSF56801">
    <property type="entry name" value="Acetyl-CoA synthetase-like"/>
    <property type="match status" value="1"/>
</dbReference>
<gene>
    <name evidence="3" type="primary">lcfB_6</name>
    <name evidence="3" type="ORF">NRB56_13830</name>
</gene>
<dbReference type="InterPro" id="IPR000873">
    <property type="entry name" value="AMP-dep_synth/lig_dom"/>
</dbReference>
<comment type="caution">
    <text evidence="3">The sequence shown here is derived from an EMBL/GenBank/DDBJ whole genome shotgun (WGS) entry which is preliminary data.</text>
</comment>
<dbReference type="PROSITE" id="PS00455">
    <property type="entry name" value="AMP_BINDING"/>
    <property type="match status" value="1"/>
</dbReference>
<dbReference type="InterPro" id="IPR045851">
    <property type="entry name" value="AMP-bd_C_sf"/>
</dbReference>
<dbReference type="GO" id="GO:0004467">
    <property type="term" value="F:long-chain fatty acid-CoA ligase activity"/>
    <property type="evidence" value="ECO:0007669"/>
    <property type="project" value="UniProtKB-EC"/>
</dbReference>
<dbReference type="RefSeq" id="WP_153339710.1">
    <property type="nucleotide sequence ID" value="NZ_WEGI01000003.1"/>
</dbReference>
<dbReference type="InterPro" id="IPR025110">
    <property type="entry name" value="AMP-bd_C"/>
</dbReference>
<dbReference type="EC" id="6.2.1.3" evidence="3"/>
<dbReference type="Gene3D" id="3.30.300.30">
    <property type="match status" value="1"/>
</dbReference>
<name>A0A7K0DLY3_9NOCA</name>
<dbReference type="Gene3D" id="3.40.50.12780">
    <property type="entry name" value="N-terminal domain of ligase-like"/>
    <property type="match status" value="1"/>
</dbReference>
<evidence type="ECO:0000313" key="3">
    <source>
        <dbReference type="EMBL" id="MQY25824.1"/>
    </source>
</evidence>
<proteinExistence type="predicted"/>